<evidence type="ECO:0000313" key="4">
    <source>
        <dbReference type="Proteomes" id="UP000674143"/>
    </source>
</evidence>
<feature type="region of interest" description="Disordered" evidence="1">
    <location>
        <begin position="90"/>
        <end position="109"/>
    </location>
</feature>
<feature type="transmembrane region" description="Helical" evidence="2">
    <location>
        <begin position="12"/>
        <end position="31"/>
    </location>
</feature>
<dbReference type="EMBL" id="JAFHLR010000028">
    <property type="protein sequence ID" value="KAG5474779.1"/>
    <property type="molecule type" value="Genomic_DNA"/>
</dbReference>
<comment type="caution">
    <text evidence="3">The sequence shown here is derived from an EMBL/GenBank/DDBJ whole genome shotgun (WGS) entry which is preliminary data.</text>
</comment>
<feature type="compositionally biased region" description="Polar residues" evidence="1">
    <location>
        <begin position="96"/>
        <end position="109"/>
    </location>
</feature>
<evidence type="ECO:0000256" key="2">
    <source>
        <dbReference type="SAM" id="Phobius"/>
    </source>
</evidence>
<protein>
    <submittedName>
        <fullName evidence="3">Uncharacterized protein</fullName>
    </submittedName>
</protein>
<sequence length="109" mass="12190">MPRVPGSCCGVLYYVFLAAICLYLVICVVAVPQYRFVALMVFALVALHATSAWRLLPSEKLVVRELAEEMVRQRCPPLAEVLPLTFPATATRPVDQPSSSFREPYRTSM</sequence>
<gene>
    <name evidence="3" type="ORF">LSCM4_03956</name>
</gene>
<keyword evidence="2" id="KW-0472">Membrane</keyword>
<name>A0A836GJB5_9TRYP</name>
<dbReference type="KEGG" id="loi:92359882"/>
<dbReference type="Proteomes" id="UP000674143">
    <property type="component" value="Unassembled WGS sequence"/>
</dbReference>
<keyword evidence="4" id="KW-1185">Reference proteome</keyword>
<evidence type="ECO:0000256" key="1">
    <source>
        <dbReference type="SAM" id="MobiDB-lite"/>
    </source>
</evidence>
<proteinExistence type="predicted"/>
<accession>A0A836GJB5</accession>
<keyword evidence="2" id="KW-0812">Transmembrane</keyword>
<reference evidence="4" key="1">
    <citation type="journal article" date="2021" name="Microbiol. Resour. Announc.">
        <title>LGAAP: Leishmaniinae Genome Assembly and Annotation Pipeline.</title>
        <authorList>
            <person name="Almutairi H."/>
            <person name="Urbaniak M.D."/>
            <person name="Bates M.D."/>
            <person name="Jariyapan N."/>
            <person name="Kwakye-Nuako G."/>
            <person name="Thomaz-Soccol V."/>
            <person name="Al-Salem W.S."/>
            <person name="Dillon R.J."/>
            <person name="Bates P.A."/>
            <person name="Gatherer D."/>
        </authorList>
    </citation>
    <scope>NUCLEOTIDE SEQUENCE [LARGE SCALE GENOMIC DNA]</scope>
</reference>
<organism evidence="3 4">
    <name type="scientific">Leishmania orientalis</name>
    <dbReference type="NCBI Taxonomy" id="2249476"/>
    <lineage>
        <taxon>Eukaryota</taxon>
        <taxon>Discoba</taxon>
        <taxon>Euglenozoa</taxon>
        <taxon>Kinetoplastea</taxon>
        <taxon>Metakinetoplastina</taxon>
        <taxon>Trypanosomatida</taxon>
        <taxon>Trypanosomatidae</taxon>
        <taxon>Leishmaniinae</taxon>
        <taxon>Leishmania</taxon>
    </lineage>
</organism>
<reference evidence="4" key="2">
    <citation type="journal article" date="2021" name="Sci. Data">
        <title>Chromosome-scale genome sequencing, assembly and annotation of six genomes from subfamily Leishmaniinae.</title>
        <authorList>
            <person name="Almutairi H."/>
            <person name="Urbaniak M.D."/>
            <person name="Bates M.D."/>
            <person name="Jariyapan N."/>
            <person name="Kwakye-Nuako G."/>
            <person name="Thomaz Soccol V."/>
            <person name="Al-Salem W.S."/>
            <person name="Dillon R.J."/>
            <person name="Bates P.A."/>
            <person name="Gatherer D."/>
        </authorList>
    </citation>
    <scope>NUCLEOTIDE SEQUENCE [LARGE SCALE GENOMIC DNA]</scope>
</reference>
<keyword evidence="2" id="KW-1133">Transmembrane helix</keyword>
<dbReference type="RefSeq" id="XP_067061885.1">
    <property type="nucleotide sequence ID" value="XM_067205948.1"/>
</dbReference>
<dbReference type="AlphaFoldDB" id="A0A836GJB5"/>
<evidence type="ECO:0000313" key="3">
    <source>
        <dbReference type="EMBL" id="KAG5474779.1"/>
    </source>
</evidence>
<dbReference type="GeneID" id="92359882"/>